<protein>
    <recommendedName>
        <fullName evidence="1">FAD-dependent urate hydroxylase HpyO/Asp monooxygenase CreE-like FAD/NAD(P)-binding domain-containing protein</fullName>
    </recommendedName>
</protein>
<sequence>MSGNVITVIGGGASSVSFIYALLNGLGRHGCHSDVSLFLIDKQSQCGRGLAYSDDCSTNILNTRAEFISPFPDQSGHFYRWLLANREIWEDDFPGIELCPQAFLPRPLFGLYLAHMIQFLVKKAVELGCQLILVHDEVLNLSFSHDRRVVVSTKGNLSFPSDHVVLSCGNARSLEYRYLAAAEGFFSSPYPIKRTCRLIQKQARVAIVGSRLSAIDAVIGLTANGHEGPITLHSRTGALPSVRGTQGRYQPKILTPETVRSCISRTGVVRLEDVLRWMTQELALEGKPIRMADWPTKCFQKPAVEFLEAEIAAAHHPRFWQSVLYSTNAVLDLIWPAMPDEDKKMFLEYSSWWMAYRVSIPRENALKVKSLIETGKLSIIKGEIEAIQYNGRFILEVANQSDNSCYDYDTVVVATGTPRDVSKFDNPLVRNMLQQGTGCADPFGGVKVSAESGGLINNLGHVDDRITVLGELTSGAFFFTSALEINARHSARRAEYVLARLALTSDRYLNALNARLLA</sequence>
<name>A0A2S9DT60_PSECE</name>
<dbReference type="PANTHER" id="PTHR40254:SF1">
    <property type="entry name" value="BLR0577 PROTEIN"/>
    <property type="match status" value="1"/>
</dbReference>
<gene>
    <name evidence="2" type="ORF">CQ006_11240</name>
</gene>
<dbReference type="RefSeq" id="WP_105227162.1">
    <property type="nucleotide sequence ID" value="NZ_PCQE01000014.1"/>
</dbReference>
<dbReference type="SUPFAM" id="SSF51905">
    <property type="entry name" value="FAD/NAD(P)-binding domain"/>
    <property type="match status" value="2"/>
</dbReference>
<comment type="caution">
    <text evidence="2">The sequence shown here is derived from an EMBL/GenBank/DDBJ whole genome shotgun (WGS) entry which is preliminary data.</text>
</comment>
<dbReference type="AlphaFoldDB" id="A0A2S9DT60"/>
<proteinExistence type="predicted"/>
<evidence type="ECO:0000313" key="2">
    <source>
        <dbReference type="EMBL" id="PRC05765.1"/>
    </source>
</evidence>
<dbReference type="Gene3D" id="3.50.50.60">
    <property type="entry name" value="FAD/NAD(P)-binding domain"/>
    <property type="match status" value="1"/>
</dbReference>
<dbReference type="EMBL" id="PCQE01000014">
    <property type="protein sequence ID" value="PRC05765.1"/>
    <property type="molecule type" value="Genomic_DNA"/>
</dbReference>
<dbReference type="Proteomes" id="UP000239458">
    <property type="component" value="Unassembled WGS sequence"/>
</dbReference>
<evidence type="ECO:0000259" key="1">
    <source>
        <dbReference type="Pfam" id="PF13454"/>
    </source>
</evidence>
<feature type="domain" description="FAD-dependent urate hydroxylase HpyO/Asp monooxygenase CreE-like FAD/NAD(P)-binding" evidence="1">
    <location>
        <begin position="8"/>
        <end position="170"/>
    </location>
</feature>
<dbReference type="InterPro" id="IPR038732">
    <property type="entry name" value="HpyO/CreE_NAD-binding"/>
</dbReference>
<dbReference type="Pfam" id="PF13454">
    <property type="entry name" value="NAD_binding_9"/>
    <property type="match status" value="1"/>
</dbReference>
<dbReference type="InterPro" id="IPR036188">
    <property type="entry name" value="FAD/NAD-bd_sf"/>
</dbReference>
<dbReference type="PANTHER" id="PTHR40254">
    <property type="entry name" value="BLR0577 PROTEIN"/>
    <property type="match status" value="1"/>
</dbReference>
<dbReference type="InterPro" id="IPR052189">
    <property type="entry name" value="L-asp_N-monooxygenase_NS-form"/>
</dbReference>
<evidence type="ECO:0000313" key="3">
    <source>
        <dbReference type="Proteomes" id="UP000239458"/>
    </source>
</evidence>
<organism evidence="2 3">
    <name type="scientific">Pseudomonas cedrina</name>
    <dbReference type="NCBI Taxonomy" id="651740"/>
    <lineage>
        <taxon>Bacteria</taxon>
        <taxon>Pseudomonadati</taxon>
        <taxon>Pseudomonadota</taxon>
        <taxon>Gammaproteobacteria</taxon>
        <taxon>Pseudomonadales</taxon>
        <taxon>Pseudomonadaceae</taxon>
        <taxon>Pseudomonas</taxon>
    </lineage>
</organism>
<reference evidence="2 3" key="1">
    <citation type="submission" date="2017-09" db="EMBL/GenBank/DDBJ databases">
        <title>Genomic, metabolic, and phenotypic characteristics of bacterial isolates from the natural microbiome of the model nematode Caenorhabditis elegans.</title>
        <authorList>
            <person name="Zimmermann J."/>
            <person name="Obeng N."/>
            <person name="Yang W."/>
            <person name="Obeng O."/>
            <person name="Kissoyan K."/>
            <person name="Pees B."/>
            <person name="Dirksen P."/>
            <person name="Hoppner M."/>
            <person name="Franke A."/>
            <person name="Rosenstiel P."/>
            <person name="Leippe M."/>
            <person name="Dierking K."/>
            <person name="Kaleta C."/>
            <person name="Schulenburg H."/>
        </authorList>
    </citation>
    <scope>NUCLEOTIDE SEQUENCE [LARGE SCALE GENOMIC DNA]</scope>
    <source>
        <strain evidence="2 3">MYb184</strain>
    </source>
</reference>
<accession>A0A2S9DT60</accession>